<evidence type="ECO:0000313" key="4">
    <source>
        <dbReference type="Proteomes" id="UP001357223"/>
    </source>
</evidence>
<dbReference type="PRINTS" id="PR00081">
    <property type="entry name" value="GDHRDH"/>
</dbReference>
<comment type="similarity">
    <text evidence="1">Belongs to the short-chain dehydrogenases/reductases (SDR) family.</text>
</comment>
<protein>
    <submittedName>
        <fullName evidence="3">SDR family oxidoreductase</fullName>
    </submittedName>
</protein>
<dbReference type="InterPro" id="IPR036291">
    <property type="entry name" value="NAD(P)-bd_dom_sf"/>
</dbReference>
<evidence type="ECO:0000313" key="3">
    <source>
        <dbReference type="EMBL" id="WVX84493.1"/>
    </source>
</evidence>
<reference evidence="3 4" key="1">
    <citation type="submission" date="2023-10" db="EMBL/GenBank/DDBJ databases">
        <title>Niallia locisalis sp.nov. isolated from a salt pond sample.</title>
        <authorList>
            <person name="Li X.-J."/>
            <person name="Dong L."/>
        </authorList>
    </citation>
    <scope>NUCLEOTIDE SEQUENCE [LARGE SCALE GENOMIC DNA]</scope>
    <source>
        <strain evidence="3 4">DSM 29761</strain>
    </source>
</reference>
<dbReference type="Pfam" id="PF13561">
    <property type="entry name" value="adh_short_C2"/>
    <property type="match status" value="1"/>
</dbReference>
<dbReference type="Proteomes" id="UP001357223">
    <property type="component" value="Chromosome"/>
</dbReference>
<evidence type="ECO:0000256" key="1">
    <source>
        <dbReference type="ARBA" id="ARBA00006484"/>
    </source>
</evidence>
<keyword evidence="2" id="KW-0560">Oxidoreductase</keyword>
<sequence length="113" mass="12119">MHYLCAAGTAVYSAGKSGVIALTKSTAQEYGRQGIRVNAVSPGAVRTPLLEKKFTVLNEEEALILENKYNECNALGRIGLAEEIASVVTWLFSKESSYITGQNVIADGGICFM</sequence>
<dbReference type="PANTHER" id="PTHR24321:SF8">
    <property type="entry name" value="ESTRADIOL 17-BETA-DEHYDROGENASE 8-RELATED"/>
    <property type="match status" value="1"/>
</dbReference>
<dbReference type="CDD" id="cd05233">
    <property type="entry name" value="SDR_c"/>
    <property type="match status" value="1"/>
</dbReference>
<dbReference type="PANTHER" id="PTHR24321">
    <property type="entry name" value="DEHYDROGENASES, SHORT CHAIN"/>
    <property type="match status" value="1"/>
</dbReference>
<dbReference type="Gene3D" id="3.40.50.720">
    <property type="entry name" value="NAD(P)-binding Rossmann-like Domain"/>
    <property type="match status" value="1"/>
</dbReference>
<name>A0ABZ2CLQ0_9BACI</name>
<dbReference type="InterPro" id="IPR002347">
    <property type="entry name" value="SDR_fam"/>
</dbReference>
<proteinExistence type="inferred from homology"/>
<dbReference type="SUPFAM" id="SSF51735">
    <property type="entry name" value="NAD(P)-binding Rossmann-fold domains"/>
    <property type="match status" value="1"/>
</dbReference>
<dbReference type="EMBL" id="CP137640">
    <property type="protein sequence ID" value="WVX84493.1"/>
    <property type="molecule type" value="Genomic_DNA"/>
</dbReference>
<dbReference type="RefSeq" id="WP_338453367.1">
    <property type="nucleotide sequence ID" value="NZ_CP137640.1"/>
</dbReference>
<keyword evidence="4" id="KW-1185">Reference proteome</keyword>
<evidence type="ECO:0000256" key="2">
    <source>
        <dbReference type="ARBA" id="ARBA00023002"/>
    </source>
</evidence>
<gene>
    <name evidence="3" type="ORF">R4Z09_27055</name>
</gene>
<accession>A0ABZ2CLQ0</accession>
<organism evidence="3 4">
    <name type="scientific">Niallia oryzisoli</name>
    <dbReference type="NCBI Taxonomy" id="1737571"/>
    <lineage>
        <taxon>Bacteria</taxon>
        <taxon>Bacillati</taxon>
        <taxon>Bacillota</taxon>
        <taxon>Bacilli</taxon>
        <taxon>Bacillales</taxon>
        <taxon>Bacillaceae</taxon>
        <taxon>Niallia</taxon>
    </lineage>
</organism>